<organism evidence="5 6">
    <name type="scientific">Phialemonium atrogriseum</name>
    <dbReference type="NCBI Taxonomy" id="1093897"/>
    <lineage>
        <taxon>Eukaryota</taxon>
        <taxon>Fungi</taxon>
        <taxon>Dikarya</taxon>
        <taxon>Ascomycota</taxon>
        <taxon>Pezizomycotina</taxon>
        <taxon>Sordariomycetes</taxon>
        <taxon>Sordariomycetidae</taxon>
        <taxon>Cephalothecales</taxon>
        <taxon>Cephalothecaceae</taxon>
        <taxon>Phialemonium</taxon>
    </lineage>
</organism>
<dbReference type="Gene3D" id="3.20.20.70">
    <property type="entry name" value="Aldolase class I"/>
    <property type="match status" value="1"/>
</dbReference>
<accession>A0AAJ0BZN9</accession>
<evidence type="ECO:0000313" key="6">
    <source>
        <dbReference type="Proteomes" id="UP001244011"/>
    </source>
</evidence>
<comment type="caution">
    <text evidence="5">The sequence shown here is derived from an EMBL/GenBank/DDBJ whole genome shotgun (WGS) entry which is preliminary data.</text>
</comment>
<dbReference type="EMBL" id="MU839017">
    <property type="protein sequence ID" value="KAK1765021.1"/>
    <property type="molecule type" value="Genomic_DNA"/>
</dbReference>
<dbReference type="GeneID" id="85313825"/>
<proteinExistence type="inferred from homology"/>
<keyword evidence="4" id="KW-0560">Oxidoreductase</keyword>
<keyword evidence="3" id="KW-0288">FMN</keyword>
<sequence>MEERLDTWDEHGLEKRGIPIPSPYRRPMCSSRPDFGWSFTKSRHATPADIAHIPHHRRLRPRGGVPSTALASTAFNLHTAHGYLLAQFFLSGNDSLAQPTAAVDPGFVVSVKLNGSDFQDDGFRLQEASELMALLQGARVDIVERSGGHV</sequence>
<dbReference type="PANTHER" id="PTHR43656:SF2">
    <property type="entry name" value="BINDING OXIDOREDUCTASE, PUTATIVE (AFU_ORTHOLOGUE AFUA_2G08260)-RELATED"/>
    <property type="match status" value="1"/>
</dbReference>
<name>A0AAJ0BZN9_9PEZI</name>
<evidence type="ECO:0000256" key="2">
    <source>
        <dbReference type="ARBA" id="ARBA00022630"/>
    </source>
</evidence>
<dbReference type="Proteomes" id="UP001244011">
    <property type="component" value="Unassembled WGS sequence"/>
</dbReference>
<reference evidence="5" key="1">
    <citation type="submission" date="2023-06" db="EMBL/GenBank/DDBJ databases">
        <title>Genome-scale phylogeny and comparative genomics of the fungal order Sordariales.</title>
        <authorList>
            <consortium name="Lawrence Berkeley National Laboratory"/>
            <person name="Hensen N."/>
            <person name="Bonometti L."/>
            <person name="Westerberg I."/>
            <person name="Brannstrom I.O."/>
            <person name="Guillou S."/>
            <person name="Cros-Aarteil S."/>
            <person name="Calhoun S."/>
            <person name="Haridas S."/>
            <person name="Kuo A."/>
            <person name="Mondo S."/>
            <person name="Pangilinan J."/>
            <person name="Riley R."/>
            <person name="Labutti K."/>
            <person name="Andreopoulos B."/>
            <person name="Lipzen A."/>
            <person name="Chen C."/>
            <person name="Yanf M."/>
            <person name="Daum C."/>
            <person name="Ng V."/>
            <person name="Clum A."/>
            <person name="Steindorff A."/>
            <person name="Ohm R."/>
            <person name="Martin F."/>
            <person name="Silar P."/>
            <person name="Natvig D."/>
            <person name="Lalanne C."/>
            <person name="Gautier V."/>
            <person name="Ament-Velasquez S.L."/>
            <person name="Kruys A."/>
            <person name="Hutchinson M.I."/>
            <person name="Powell A.J."/>
            <person name="Barry K."/>
            <person name="Miller A.N."/>
            <person name="Grigoriev I.V."/>
            <person name="Debuchy R."/>
            <person name="Gladieux P."/>
            <person name="Thoren M.H."/>
            <person name="Johannesson H."/>
        </authorList>
    </citation>
    <scope>NUCLEOTIDE SEQUENCE</scope>
    <source>
        <strain evidence="5">8032-3</strain>
    </source>
</reference>
<evidence type="ECO:0000256" key="1">
    <source>
        <dbReference type="ARBA" id="ARBA00005979"/>
    </source>
</evidence>
<dbReference type="RefSeq" id="XP_060281234.1">
    <property type="nucleotide sequence ID" value="XM_060430638.1"/>
</dbReference>
<gene>
    <name evidence="5" type="ORF">QBC33DRAFT_572002</name>
</gene>
<dbReference type="PANTHER" id="PTHR43656">
    <property type="entry name" value="BINDING OXIDOREDUCTASE, PUTATIVE (AFU_ORTHOLOGUE AFUA_2G08260)-RELATED"/>
    <property type="match status" value="1"/>
</dbReference>
<dbReference type="InterPro" id="IPR051799">
    <property type="entry name" value="NADH_flavin_oxidoreductase"/>
</dbReference>
<dbReference type="InterPro" id="IPR013785">
    <property type="entry name" value="Aldolase_TIM"/>
</dbReference>
<evidence type="ECO:0000256" key="4">
    <source>
        <dbReference type="ARBA" id="ARBA00023002"/>
    </source>
</evidence>
<keyword evidence="2" id="KW-0285">Flavoprotein</keyword>
<dbReference type="AlphaFoldDB" id="A0AAJ0BZN9"/>
<comment type="similarity">
    <text evidence="1">Belongs to the NADH:flavin oxidoreductase/NADH oxidase family.</text>
</comment>
<evidence type="ECO:0000256" key="3">
    <source>
        <dbReference type="ARBA" id="ARBA00022643"/>
    </source>
</evidence>
<evidence type="ECO:0000313" key="5">
    <source>
        <dbReference type="EMBL" id="KAK1765021.1"/>
    </source>
</evidence>
<dbReference type="SUPFAM" id="SSF51395">
    <property type="entry name" value="FMN-linked oxidoreductases"/>
    <property type="match status" value="1"/>
</dbReference>
<dbReference type="GO" id="GO:0016491">
    <property type="term" value="F:oxidoreductase activity"/>
    <property type="evidence" value="ECO:0007669"/>
    <property type="project" value="UniProtKB-KW"/>
</dbReference>
<protein>
    <submittedName>
        <fullName evidence="5">Uncharacterized protein</fullName>
    </submittedName>
</protein>
<keyword evidence="6" id="KW-1185">Reference proteome</keyword>